<dbReference type="HOGENOM" id="CLU_008287_18_5_7"/>
<organism evidence="15 16">
    <name type="scientific">Geobacter pickeringii</name>
    <dbReference type="NCBI Taxonomy" id="345632"/>
    <lineage>
        <taxon>Bacteria</taxon>
        <taxon>Pseudomonadati</taxon>
        <taxon>Thermodesulfobacteriota</taxon>
        <taxon>Desulfuromonadia</taxon>
        <taxon>Geobacterales</taxon>
        <taxon>Geobacteraceae</taxon>
        <taxon>Geobacter</taxon>
    </lineage>
</organism>
<evidence type="ECO:0000256" key="9">
    <source>
        <dbReference type="ARBA" id="ARBA00023237"/>
    </source>
</evidence>
<evidence type="ECO:0000313" key="16">
    <source>
        <dbReference type="Proteomes" id="UP000057609"/>
    </source>
</evidence>
<comment type="similarity">
    <text evidence="10 11">Belongs to the TonB-dependent receptor family.</text>
</comment>
<evidence type="ECO:0000259" key="13">
    <source>
        <dbReference type="Pfam" id="PF00593"/>
    </source>
</evidence>
<evidence type="ECO:0000256" key="3">
    <source>
        <dbReference type="ARBA" id="ARBA00022452"/>
    </source>
</evidence>
<evidence type="ECO:0000256" key="8">
    <source>
        <dbReference type="ARBA" id="ARBA00023136"/>
    </source>
</evidence>
<dbReference type="GO" id="GO:0044718">
    <property type="term" value="P:siderophore transmembrane transport"/>
    <property type="evidence" value="ECO:0007669"/>
    <property type="project" value="TreeGrafter"/>
</dbReference>
<keyword evidence="2 10" id="KW-0813">Transport</keyword>
<sequence length="634" mass="69080">MGANKRIVRGVVIALGVASGISAAVSTAGAQQERDMKVLEMFYEDKDLVMTPSRDPKPISQVAENITVVTAREIEAINAHTLADVLYTVTGVQIDLRGGPGTQSTPAIQGSDPLHVLVMIDGVAQNFLVNNSADVGAIPVQQIERIEIIKGPASSSWGSSLGGIVNVITKSPNEDRAATGLVSTSFGERFSGDHRGELSGTVGGLGYYLHAGKLHSDGLLANNQFDGNRAYGKLQGEIGEGGTLQWTLGYSGGSRGDQEDPRADLTSKNRFDNLFSTLSFAYPVTERVDFDLSLHTSLKHLDRYDSQLSTGVEQSQLSIEELTYGGSAKLTWREQVHHLAIGTDFDHGDVRETTSAIGNPVAVVKPRLTKWALFANDTIALGSLTVIPGIRYDHTNTNGDFASPSLGITYGLGEHTVLRGAVARGFNIPPLVFTSGDGLTTAPSPNLKVEKVLSYQAGFETSLFRYFWLKTTFFRHDVSDAIVPILLANGQAQFLNQNRQRREGVEVEVKTVPVFDTTFVAGYAYVDARGRDSGERLSNVARHTWNLALQYDDRRGLRGNLAGHYIWWNAASINQGRYTPVIWDLNLAKRFFAGERIAVEAFVTAHNLFNGSQYLADSLKNPRRWIEGGVRFSF</sequence>
<comment type="subcellular location">
    <subcellularLocation>
        <location evidence="1 10">Cell outer membrane</location>
        <topology evidence="1 10">Multi-pass membrane protein</topology>
    </subcellularLocation>
</comment>
<dbReference type="Pfam" id="PF00593">
    <property type="entry name" value="TonB_dep_Rec_b-barrel"/>
    <property type="match status" value="1"/>
</dbReference>
<dbReference type="GO" id="GO:0009279">
    <property type="term" value="C:cell outer membrane"/>
    <property type="evidence" value="ECO:0007669"/>
    <property type="project" value="UniProtKB-SubCell"/>
</dbReference>
<evidence type="ECO:0000256" key="11">
    <source>
        <dbReference type="RuleBase" id="RU003357"/>
    </source>
</evidence>
<reference evidence="15 16" key="1">
    <citation type="journal article" date="2015" name="Genome Announc.">
        <title>Complete Genome of Geobacter pickeringii G13T, a Metal-Reducing Isolate from Sedimentary Kaolin Deposits.</title>
        <authorList>
            <person name="Badalamenti J.P."/>
            <person name="Bond D.R."/>
        </authorList>
    </citation>
    <scope>NUCLEOTIDE SEQUENCE [LARGE SCALE GENOMIC DNA]</scope>
    <source>
        <strain evidence="15 16">G13</strain>
    </source>
</reference>
<feature type="domain" description="TonB-dependent receptor-like beta-barrel" evidence="13">
    <location>
        <begin position="223"/>
        <end position="579"/>
    </location>
</feature>
<dbReference type="Gene3D" id="2.170.130.10">
    <property type="entry name" value="TonB-dependent receptor, plug domain"/>
    <property type="match status" value="1"/>
</dbReference>
<evidence type="ECO:0000256" key="4">
    <source>
        <dbReference type="ARBA" id="ARBA00022692"/>
    </source>
</evidence>
<evidence type="ECO:0000313" key="15">
    <source>
        <dbReference type="EMBL" id="AJE02971.1"/>
    </source>
</evidence>
<evidence type="ECO:0000256" key="6">
    <source>
        <dbReference type="ARBA" id="ARBA00023065"/>
    </source>
</evidence>
<dbReference type="Gene3D" id="2.40.170.20">
    <property type="entry name" value="TonB-dependent receptor, beta-barrel domain"/>
    <property type="match status" value="1"/>
</dbReference>
<dbReference type="Proteomes" id="UP000057609">
    <property type="component" value="Chromosome"/>
</dbReference>
<keyword evidence="5 12" id="KW-0732">Signal</keyword>
<gene>
    <name evidence="15" type="ORF">GPICK_05980</name>
</gene>
<dbReference type="InterPro" id="IPR039426">
    <property type="entry name" value="TonB-dep_rcpt-like"/>
</dbReference>
<keyword evidence="3 10" id="KW-1134">Transmembrane beta strand</keyword>
<dbReference type="GO" id="GO:0015344">
    <property type="term" value="F:siderophore uptake transmembrane transporter activity"/>
    <property type="evidence" value="ECO:0007669"/>
    <property type="project" value="TreeGrafter"/>
</dbReference>
<dbReference type="SUPFAM" id="SSF56935">
    <property type="entry name" value="Porins"/>
    <property type="match status" value="1"/>
</dbReference>
<keyword evidence="6" id="KW-0406">Ion transport</keyword>
<keyword evidence="8 10" id="KW-0472">Membrane</keyword>
<evidence type="ECO:0000256" key="2">
    <source>
        <dbReference type="ARBA" id="ARBA00022448"/>
    </source>
</evidence>
<dbReference type="InterPro" id="IPR037066">
    <property type="entry name" value="Plug_dom_sf"/>
</dbReference>
<keyword evidence="9 10" id="KW-0998">Cell outer membrane</keyword>
<feature type="chain" id="PRO_5002098329" description="TonB-dependent receptor" evidence="12">
    <location>
        <begin position="24"/>
        <end position="634"/>
    </location>
</feature>
<evidence type="ECO:0000256" key="10">
    <source>
        <dbReference type="PROSITE-ProRule" id="PRU01360"/>
    </source>
</evidence>
<dbReference type="PANTHER" id="PTHR30069">
    <property type="entry name" value="TONB-DEPENDENT OUTER MEMBRANE RECEPTOR"/>
    <property type="match status" value="1"/>
</dbReference>
<dbReference type="PANTHER" id="PTHR30069:SF53">
    <property type="entry name" value="COLICIN I RECEPTOR-RELATED"/>
    <property type="match status" value="1"/>
</dbReference>
<proteinExistence type="inferred from homology"/>
<dbReference type="AlphaFoldDB" id="A0A0B5BFY3"/>
<keyword evidence="7 11" id="KW-0798">TonB box</keyword>
<dbReference type="InterPro" id="IPR000531">
    <property type="entry name" value="Beta-barrel_TonB"/>
</dbReference>
<dbReference type="InterPro" id="IPR036942">
    <property type="entry name" value="Beta-barrel_TonB_sf"/>
</dbReference>
<protein>
    <recommendedName>
        <fullName evidence="17">TonB-dependent receptor</fullName>
    </recommendedName>
</protein>
<feature type="signal peptide" evidence="12">
    <location>
        <begin position="1"/>
        <end position="23"/>
    </location>
</feature>
<dbReference type="KEGG" id="gpi:GPICK_05980"/>
<evidence type="ECO:0000256" key="7">
    <source>
        <dbReference type="ARBA" id="ARBA00023077"/>
    </source>
</evidence>
<dbReference type="EMBL" id="CP009788">
    <property type="protein sequence ID" value="AJE02971.1"/>
    <property type="molecule type" value="Genomic_DNA"/>
</dbReference>
<dbReference type="PROSITE" id="PS52016">
    <property type="entry name" value="TONB_DEPENDENT_REC_3"/>
    <property type="match status" value="1"/>
</dbReference>
<name>A0A0B5BFY3_9BACT</name>
<evidence type="ECO:0000256" key="12">
    <source>
        <dbReference type="SAM" id="SignalP"/>
    </source>
</evidence>
<evidence type="ECO:0008006" key="17">
    <source>
        <dbReference type="Google" id="ProtNLM"/>
    </source>
</evidence>
<evidence type="ECO:0000259" key="14">
    <source>
        <dbReference type="Pfam" id="PF07715"/>
    </source>
</evidence>
<keyword evidence="16" id="KW-1185">Reference proteome</keyword>
<dbReference type="STRING" id="345632.GPICK_05980"/>
<dbReference type="Pfam" id="PF07715">
    <property type="entry name" value="Plug"/>
    <property type="match status" value="1"/>
</dbReference>
<evidence type="ECO:0000256" key="5">
    <source>
        <dbReference type="ARBA" id="ARBA00022729"/>
    </source>
</evidence>
<dbReference type="InterPro" id="IPR012910">
    <property type="entry name" value="Plug_dom"/>
</dbReference>
<accession>A0A0B5BFY3</accession>
<keyword evidence="4 10" id="KW-0812">Transmembrane</keyword>
<feature type="domain" description="TonB-dependent receptor plug" evidence="14">
    <location>
        <begin position="60"/>
        <end position="163"/>
    </location>
</feature>
<evidence type="ECO:0000256" key="1">
    <source>
        <dbReference type="ARBA" id="ARBA00004571"/>
    </source>
</evidence>